<dbReference type="HAMAP" id="MF_01454">
    <property type="entry name" value="GTPase_Obg"/>
    <property type="match status" value="1"/>
</dbReference>
<dbReference type="InterPro" id="IPR014100">
    <property type="entry name" value="GTP-bd_Obg/CgtA"/>
</dbReference>
<dbReference type="GO" id="GO:0005737">
    <property type="term" value="C:cytoplasm"/>
    <property type="evidence" value="ECO:0007669"/>
    <property type="project" value="UniProtKB-SubCell"/>
</dbReference>
<dbReference type="PANTHER" id="PTHR11702:SF31">
    <property type="entry name" value="MITOCHONDRIAL RIBOSOME-ASSOCIATED GTPASE 2"/>
    <property type="match status" value="1"/>
</dbReference>
<dbReference type="Gene3D" id="3.40.50.300">
    <property type="entry name" value="P-loop containing nucleotide triphosphate hydrolases"/>
    <property type="match status" value="1"/>
</dbReference>
<dbReference type="SUPFAM" id="SSF52540">
    <property type="entry name" value="P-loop containing nucleoside triphosphate hydrolases"/>
    <property type="match status" value="1"/>
</dbReference>
<dbReference type="EC" id="3.6.5.-" evidence="8"/>
<evidence type="ECO:0000313" key="13">
    <source>
        <dbReference type="Proteomes" id="UP000055590"/>
    </source>
</evidence>
<organism evidence="11 13">
    <name type="scientific">Vulgatibacter incomptus</name>
    <dbReference type="NCBI Taxonomy" id="1391653"/>
    <lineage>
        <taxon>Bacteria</taxon>
        <taxon>Pseudomonadati</taxon>
        <taxon>Myxococcota</taxon>
        <taxon>Myxococcia</taxon>
        <taxon>Myxococcales</taxon>
        <taxon>Cystobacterineae</taxon>
        <taxon>Vulgatibacteraceae</taxon>
        <taxon>Vulgatibacter</taxon>
    </lineage>
</organism>
<proteinExistence type="inferred from homology"/>
<dbReference type="NCBIfam" id="NF008955">
    <property type="entry name" value="PRK12297.1"/>
    <property type="match status" value="1"/>
</dbReference>
<evidence type="ECO:0000256" key="8">
    <source>
        <dbReference type="HAMAP-Rule" id="MF_01454"/>
    </source>
</evidence>
<dbReference type="InterPro" id="IPR006073">
    <property type="entry name" value="GTP-bd"/>
</dbReference>
<feature type="binding site" evidence="8">
    <location>
        <begin position="214"/>
        <end position="218"/>
    </location>
    <ligand>
        <name>GTP</name>
        <dbReference type="ChEBI" id="CHEBI:37565"/>
    </ligand>
</feature>
<keyword evidence="3 8" id="KW-0479">Metal-binding</keyword>
<dbReference type="PATRIC" id="fig|1391653.3.peg.3872"/>
<dbReference type="PROSITE" id="PS00905">
    <property type="entry name" value="GTP1_OBG"/>
    <property type="match status" value="1"/>
</dbReference>
<dbReference type="GO" id="GO:0042254">
    <property type="term" value="P:ribosome biogenesis"/>
    <property type="evidence" value="ECO:0007669"/>
    <property type="project" value="UniProtKB-UniRule"/>
</dbReference>
<dbReference type="KEGG" id="vin:AKJ08_3711"/>
<feature type="domain" description="OBG-type G" evidence="9">
    <location>
        <begin position="183"/>
        <end position="359"/>
    </location>
</feature>
<evidence type="ECO:0000259" key="9">
    <source>
        <dbReference type="PROSITE" id="PS51710"/>
    </source>
</evidence>
<dbReference type="InterPro" id="IPR027417">
    <property type="entry name" value="P-loop_NTPase"/>
</dbReference>
<evidence type="ECO:0000256" key="5">
    <source>
        <dbReference type="ARBA" id="ARBA00022801"/>
    </source>
</evidence>
<feature type="binding site" evidence="8">
    <location>
        <begin position="309"/>
        <end position="312"/>
    </location>
    <ligand>
        <name>GTP</name>
        <dbReference type="ChEBI" id="CHEBI:37565"/>
    </ligand>
</feature>
<dbReference type="InterPro" id="IPR036726">
    <property type="entry name" value="GTP1_OBG_dom_sf"/>
</dbReference>
<dbReference type="NCBIfam" id="TIGR02729">
    <property type="entry name" value="Obg_CgtA"/>
    <property type="match status" value="1"/>
</dbReference>
<dbReference type="EMBL" id="CP012332">
    <property type="protein sequence ID" value="AKU93324.1"/>
    <property type="molecule type" value="Genomic_DNA"/>
</dbReference>
<evidence type="ECO:0000313" key="11">
    <source>
        <dbReference type="EMBL" id="AKU89620.1"/>
    </source>
</evidence>
<dbReference type="GO" id="GO:0005525">
    <property type="term" value="F:GTP binding"/>
    <property type="evidence" value="ECO:0007669"/>
    <property type="project" value="UniProtKB-UniRule"/>
</dbReference>
<gene>
    <name evidence="8" type="primary">obg</name>
    <name evidence="11" type="ORF">AKJ08_0007</name>
    <name evidence="12" type="ORF">AKJ08_3711</name>
</gene>
<dbReference type="GO" id="GO:0003924">
    <property type="term" value="F:GTPase activity"/>
    <property type="evidence" value="ECO:0007669"/>
    <property type="project" value="UniProtKB-UniRule"/>
</dbReference>
<dbReference type="GO" id="GO:0043022">
    <property type="term" value="F:ribosome binding"/>
    <property type="evidence" value="ECO:0007669"/>
    <property type="project" value="UniProtKB-ARBA"/>
</dbReference>
<reference evidence="11 13" key="1">
    <citation type="submission" date="2015-08" db="EMBL/GenBank/DDBJ databases">
        <authorList>
            <person name="Babu N.S."/>
            <person name="Beckwith C.J."/>
            <person name="Beseler K.G."/>
            <person name="Brison A."/>
            <person name="Carone J.V."/>
            <person name="Caskin T.P."/>
            <person name="Diamond M."/>
            <person name="Durham M.E."/>
            <person name="Foxe J.M."/>
            <person name="Go M."/>
            <person name="Henderson B.A."/>
            <person name="Jones I.B."/>
            <person name="McGettigan J.A."/>
            <person name="Micheletti S.J."/>
            <person name="Nasrallah M.E."/>
            <person name="Ortiz D."/>
            <person name="Piller C.R."/>
            <person name="Privatt S.R."/>
            <person name="Schneider S.L."/>
            <person name="Sharp S."/>
            <person name="Smith T.C."/>
            <person name="Stanton J.D."/>
            <person name="Ullery H.E."/>
            <person name="Wilson R.J."/>
            <person name="Serrano M.G."/>
            <person name="Buck G."/>
            <person name="Lee V."/>
            <person name="Wang Y."/>
            <person name="Carvalho R."/>
            <person name="Voegtly L."/>
            <person name="Shi R."/>
            <person name="Duckworth R."/>
            <person name="Johnson A."/>
            <person name="Loviza R."/>
            <person name="Walstead R."/>
            <person name="Shah Z."/>
            <person name="Kiflezghi M."/>
            <person name="Wade K."/>
            <person name="Ball S.L."/>
            <person name="Bradley K.W."/>
            <person name="Asai D.J."/>
            <person name="Bowman C.A."/>
            <person name="Russell D.A."/>
            <person name="Pope W.H."/>
            <person name="Jacobs-Sera D."/>
            <person name="Hendrix R.W."/>
            <person name="Hatfull G.F."/>
        </authorList>
    </citation>
    <scope>NUCLEOTIDE SEQUENCE [LARGE SCALE GENOMIC DNA]</scope>
    <source>
        <strain evidence="11 13">DSM 27710</strain>
    </source>
</reference>
<dbReference type="InterPro" id="IPR006169">
    <property type="entry name" value="GTP1_OBG_dom"/>
</dbReference>
<comment type="subunit">
    <text evidence="8">Monomer.</text>
</comment>
<dbReference type="InterPro" id="IPR006074">
    <property type="entry name" value="GTP1-OBG_CS"/>
</dbReference>
<dbReference type="PIRSF" id="PIRSF002401">
    <property type="entry name" value="GTP_bd_Obg/CgtA"/>
    <property type="match status" value="1"/>
</dbReference>
<feature type="binding site" evidence="8">
    <location>
        <position position="196"/>
    </location>
    <ligand>
        <name>Mg(2+)</name>
        <dbReference type="ChEBI" id="CHEBI:18420"/>
    </ligand>
</feature>
<keyword evidence="5 8" id="KW-0378">Hydrolase</keyword>
<dbReference type="EMBL" id="CP012332">
    <property type="protein sequence ID" value="AKU89620.1"/>
    <property type="molecule type" value="Genomic_DNA"/>
</dbReference>
<feature type="binding site" evidence="8">
    <location>
        <begin position="340"/>
        <end position="342"/>
    </location>
    <ligand>
        <name>GTP</name>
        <dbReference type="ChEBI" id="CHEBI:37565"/>
    </ligand>
</feature>
<name>A0A0K1P7X4_9BACT</name>
<evidence type="ECO:0000313" key="12">
    <source>
        <dbReference type="EMBL" id="AKU93324.1"/>
    </source>
</evidence>
<dbReference type="Pfam" id="PF01018">
    <property type="entry name" value="GTP1_OBG"/>
    <property type="match status" value="1"/>
</dbReference>
<comment type="subcellular location">
    <subcellularLocation>
        <location evidence="8">Cytoplasm</location>
    </subcellularLocation>
</comment>
<comment type="similarity">
    <text evidence="1 8">Belongs to the TRAFAC class OBG-HflX-like GTPase superfamily. OBG GTPase family.</text>
</comment>
<dbReference type="NCBIfam" id="NF008956">
    <property type="entry name" value="PRK12299.1"/>
    <property type="match status" value="1"/>
</dbReference>
<dbReference type="PANTHER" id="PTHR11702">
    <property type="entry name" value="DEVELOPMENTALLY REGULATED GTP-BINDING PROTEIN-RELATED"/>
    <property type="match status" value="1"/>
</dbReference>
<feature type="binding site" evidence="8">
    <location>
        <begin position="236"/>
        <end position="239"/>
    </location>
    <ligand>
        <name>GTP</name>
        <dbReference type="ChEBI" id="CHEBI:37565"/>
    </ligand>
</feature>
<dbReference type="AlphaFoldDB" id="A0A0K1P7X4"/>
<sequence length="363" mass="38853">MPPRSSCFSAKEPALFPAGGFPSMKFVDQVRIFVKAGDGGHGAVAFRREKFIAKGGPSGGDGANGGSVIFRADTQLTTLLDYRYQQHHRAPNGQPGMGSDCNGRGGEDLVLRVPVGTVFKDAETHEILSDLAEPGQEWTAARGGRGGLGNMNFATSTRQAPRFAQPGTPGEETTLLLELKLLADVGLIGYPNAGKSTLISVVSRAKPKIADYPFTTLVPNLGVVGYKDHKSFVVADIPGLIEGASEGAGLGHQFLRHVERCRILVHLVDASAPDLDPERALDTDFATINRELARYSQELAGRPQIVALNKCDLPEARERAEAFAKKLRRRKNAPKVFLISAATRDGVDALVDACAEVLWSAQA</sequence>
<protein>
    <recommendedName>
        <fullName evidence="8">GTPase Obg</fullName>
        <ecNumber evidence="8">3.6.5.-</ecNumber>
    </recommendedName>
    <alternativeName>
        <fullName evidence="8">GTP-binding protein Obg</fullName>
    </alternativeName>
</protein>
<dbReference type="InterPro" id="IPR031167">
    <property type="entry name" value="G_OBG"/>
</dbReference>
<evidence type="ECO:0000256" key="6">
    <source>
        <dbReference type="ARBA" id="ARBA00022842"/>
    </source>
</evidence>
<comment type="cofactor">
    <cofactor evidence="8">
        <name>Mg(2+)</name>
        <dbReference type="ChEBI" id="CHEBI:18420"/>
    </cofactor>
</comment>
<dbReference type="Proteomes" id="UP000055590">
    <property type="component" value="Chromosome"/>
</dbReference>
<dbReference type="InterPro" id="IPR045086">
    <property type="entry name" value="OBG_GTPase"/>
</dbReference>
<dbReference type="NCBIfam" id="NF008954">
    <property type="entry name" value="PRK12296.1"/>
    <property type="match status" value="1"/>
</dbReference>
<dbReference type="PROSITE" id="PS51710">
    <property type="entry name" value="G_OBG"/>
    <property type="match status" value="1"/>
</dbReference>
<dbReference type="Gene3D" id="2.70.210.12">
    <property type="entry name" value="GTP1/OBG domain"/>
    <property type="match status" value="1"/>
</dbReference>
<dbReference type="PROSITE" id="PS51883">
    <property type="entry name" value="OBG"/>
    <property type="match status" value="1"/>
</dbReference>
<dbReference type="PRINTS" id="PR00326">
    <property type="entry name" value="GTP1OBG"/>
</dbReference>
<evidence type="ECO:0000259" key="10">
    <source>
        <dbReference type="PROSITE" id="PS51883"/>
    </source>
</evidence>
<keyword evidence="7 8" id="KW-0342">GTP-binding</keyword>
<evidence type="ECO:0000256" key="1">
    <source>
        <dbReference type="ARBA" id="ARBA00007699"/>
    </source>
</evidence>
<dbReference type="KEGG" id="vin:AKJ08_0007"/>
<feature type="binding site" evidence="8">
    <location>
        <position position="216"/>
    </location>
    <ligand>
        <name>Mg(2+)</name>
        <dbReference type="ChEBI" id="CHEBI:18420"/>
    </ligand>
</feature>
<comment type="function">
    <text evidence="8">An essential GTPase which binds GTP, GDP and possibly (p)ppGpp with moderate affinity, with high nucleotide exchange rates and a fairly low GTP hydrolysis rate. Plays a role in control of the cell cycle, stress response, ribosome biogenesis and in those bacteria that undergo differentiation, in morphogenesis control.</text>
</comment>
<evidence type="ECO:0000256" key="7">
    <source>
        <dbReference type="ARBA" id="ARBA00023134"/>
    </source>
</evidence>
<keyword evidence="6 8" id="KW-0460">Magnesium</keyword>
<feature type="binding site" evidence="8">
    <location>
        <begin position="189"/>
        <end position="196"/>
    </location>
    <ligand>
        <name>GTP</name>
        <dbReference type="ChEBI" id="CHEBI:37565"/>
    </ligand>
</feature>
<dbReference type="InterPro" id="IPR005225">
    <property type="entry name" value="Small_GTP-bd"/>
</dbReference>
<evidence type="ECO:0000256" key="3">
    <source>
        <dbReference type="ARBA" id="ARBA00022723"/>
    </source>
</evidence>
<evidence type="ECO:0000256" key="4">
    <source>
        <dbReference type="ARBA" id="ARBA00022741"/>
    </source>
</evidence>
<dbReference type="Pfam" id="PF01926">
    <property type="entry name" value="MMR_HSR1"/>
    <property type="match status" value="1"/>
</dbReference>
<accession>A0A0K1P7X4</accession>
<dbReference type="SUPFAM" id="SSF82051">
    <property type="entry name" value="Obg GTP-binding protein N-terminal domain"/>
    <property type="match status" value="1"/>
</dbReference>
<keyword evidence="4 8" id="KW-0547">Nucleotide-binding</keyword>
<dbReference type="NCBIfam" id="TIGR00231">
    <property type="entry name" value="small_GTP"/>
    <property type="match status" value="1"/>
</dbReference>
<keyword evidence="2 8" id="KW-0963">Cytoplasm</keyword>
<dbReference type="GO" id="GO:0000287">
    <property type="term" value="F:magnesium ion binding"/>
    <property type="evidence" value="ECO:0007669"/>
    <property type="project" value="InterPro"/>
</dbReference>
<keyword evidence="13" id="KW-1185">Reference proteome</keyword>
<dbReference type="STRING" id="1391653.AKJ08_0007"/>
<evidence type="ECO:0000256" key="2">
    <source>
        <dbReference type="ARBA" id="ARBA00022490"/>
    </source>
</evidence>
<dbReference type="CDD" id="cd01898">
    <property type="entry name" value="Obg"/>
    <property type="match status" value="1"/>
</dbReference>
<dbReference type="FunFam" id="2.70.210.12:FF:000001">
    <property type="entry name" value="GTPase Obg"/>
    <property type="match status" value="1"/>
</dbReference>
<feature type="domain" description="Obg" evidence="10">
    <location>
        <begin position="24"/>
        <end position="182"/>
    </location>
</feature>